<dbReference type="CDD" id="cd00433">
    <property type="entry name" value="Peptidase_M17"/>
    <property type="match status" value="1"/>
</dbReference>
<evidence type="ECO:0000313" key="7">
    <source>
        <dbReference type="Proteomes" id="UP000310158"/>
    </source>
</evidence>
<keyword evidence="4" id="KW-0378">Hydrolase</keyword>
<dbReference type="Gene3D" id="3.40.220.10">
    <property type="entry name" value="Leucine Aminopeptidase, subunit E, domain 1"/>
    <property type="match status" value="1"/>
</dbReference>
<dbReference type="Gene3D" id="3.40.630.10">
    <property type="entry name" value="Zn peptidases"/>
    <property type="match status" value="1"/>
</dbReference>
<dbReference type="PANTHER" id="PTHR11963:SF23">
    <property type="entry name" value="CYTOSOL AMINOPEPTIDASE"/>
    <property type="match status" value="1"/>
</dbReference>
<dbReference type="GO" id="GO:0006508">
    <property type="term" value="P:proteolysis"/>
    <property type="evidence" value="ECO:0007669"/>
    <property type="project" value="UniProtKB-KW"/>
</dbReference>
<dbReference type="SUPFAM" id="SSF53187">
    <property type="entry name" value="Zn-dependent exopeptidases"/>
    <property type="match status" value="2"/>
</dbReference>
<keyword evidence="7" id="KW-1185">Reference proteome</keyword>
<protein>
    <recommendedName>
        <fullName evidence="5">Cytosol aminopeptidase domain-containing protein</fullName>
    </recommendedName>
</protein>
<gene>
    <name evidence="6" type="ORF">EW146_g7465</name>
</gene>
<dbReference type="SUPFAM" id="SSF52949">
    <property type="entry name" value="Macro domain-like"/>
    <property type="match status" value="1"/>
</dbReference>
<sequence>MYSTAVFILPVDPKGQAGSQVVPNVDPLKLWSTTPAGSKAPKTGSTRIFYDTPAGEQSTNVTAVVSLGEGFDKKKGDARKEIVRKAVGSGVKQVKELGDGEKKVSVDASADPHAAAVAAYLADYKFTLKTSPPSSFKPNSEEAVSENVSYEPLQGSKEWDTGVIYAKAQNFARTLMELPANMLTPTAFTERIKAEFANVADTKIIVRDEAWAAEQGMNTFLSVTKGTSEPAKFLEIHYNGAAKGEQPLAFVGKRYHVRFRRNQHQAFRSKLLPSIYAWRMAAHFTCKGMKLMRGDMGGAATVSAAALAIAQLKLPINLVVSVPLCENLPGPSANKPGDVIYAMNGKSVEIDNTDAEGRLILSDALYYTSTTYKPHTLIDVATLTGAMDIALGEIFSGAFSTSDSLWEELHAAGEGEYDRFWRMPLDEDYGPQIYSSNADLCNTGGRPGGSCTAALFLKSFVDGIEVKEGEAEPALRWAHIDIAGTMEATRPTPYLAKGMTGRPVRALVEFVRRQTQ</sequence>
<dbReference type="PRINTS" id="PR00481">
    <property type="entry name" value="LAMNOPPTDASE"/>
</dbReference>
<evidence type="ECO:0000256" key="1">
    <source>
        <dbReference type="ARBA" id="ARBA00009528"/>
    </source>
</evidence>
<dbReference type="InterPro" id="IPR000819">
    <property type="entry name" value="Peptidase_M17_C"/>
</dbReference>
<dbReference type="GO" id="GO:0070006">
    <property type="term" value="F:metalloaminopeptidase activity"/>
    <property type="evidence" value="ECO:0007669"/>
    <property type="project" value="InterPro"/>
</dbReference>
<evidence type="ECO:0000259" key="5">
    <source>
        <dbReference type="PROSITE" id="PS00631"/>
    </source>
</evidence>
<name>A0A4S4LRC7_9AGAM</name>
<evidence type="ECO:0000256" key="4">
    <source>
        <dbReference type="ARBA" id="ARBA00022801"/>
    </source>
</evidence>
<comment type="caution">
    <text evidence="6">The sequence shown here is derived from an EMBL/GenBank/DDBJ whole genome shotgun (WGS) entry which is preliminary data.</text>
</comment>
<dbReference type="GO" id="GO:0030145">
    <property type="term" value="F:manganese ion binding"/>
    <property type="evidence" value="ECO:0007669"/>
    <property type="project" value="InterPro"/>
</dbReference>
<accession>A0A4S4LRC7</accession>
<proteinExistence type="inferred from homology"/>
<reference evidence="6 7" key="1">
    <citation type="submission" date="2019-02" db="EMBL/GenBank/DDBJ databases">
        <title>Genome sequencing of the rare red list fungi Bondarzewia mesenterica.</title>
        <authorList>
            <person name="Buettner E."/>
            <person name="Kellner H."/>
        </authorList>
    </citation>
    <scope>NUCLEOTIDE SEQUENCE [LARGE SCALE GENOMIC DNA]</scope>
    <source>
        <strain evidence="6 7">DSM 108281</strain>
    </source>
</reference>
<keyword evidence="3" id="KW-0645">Protease</keyword>
<dbReference type="AlphaFoldDB" id="A0A4S4LRC7"/>
<dbReference type="Pfam" id="PF00883">
    <property type="entry name" value="Peptidase_M17"/>
    <property type="match status" value="2"/>
</dbReference>
<dbReference type="InterPro" id="IPR043472">
    <property type="entry name" value="Macro_dom-like"/>
</dbReference>
<keyword evidence="2" id="KW-0031">Aminopeptidase</keyword>
<dbReference type="OrthoDB" id="412814at2759"/>
<dbReference type="PROSITE" id="PS00631">
    <property type="entry name" value="CYTOSOL_AP"/>
    <property type="match status" value="1"/>
</dbReference>
<dbReference type="PANTHER" id="PTHR11963">
    <property type="entry name" value="LEUCINE AMINOPEPTIDASE-RELATED"/>
    <property type="match status" value="1"/>
</dbReference>
<dbReference type="EMBL" id="SGPL01000432">
    <property type="protein sequence ID" value="THH12680.1"/>
    <property type="molecule type" value="Genomic_DNA"/>
</dbReference>
<evidence type="ECO:0000313" key="6">
    <source>
        <dbReference type="EMBL" id="THH12680.1"/>
    </source>
</evidence>
<evidence type="ECO:0000256" key="3">
    <source>
        <dbReference type="ARBA" id="ARBA00022670"/>
    </source>
</evidence>
<feature type="domain" description="Cytosol aminopeptidase" evidence="5">
    <location>
        <begin position="352"/>
        <end position="359"/>
    </location>
</feature>
<dbReference type="Proteomes" id="UP000310158">
    <property type="component" value="Unassembled WGS sequence"/>
</dbReference>
<dbReference type="InterPro" id="IPR011356">
    <property type="entry name" value="Leucine_aapep/pepB"/>
</dbReference>
<evidence type="ECO:0000256" key="2">
    <source>
        <dbReference type="ARBA" id="ARBA00022438"/>
    </source>
</evidence>
<dbReference type="GO" id="GO:0005737">
    <property type="term" value="C:cytoplasm"/>
    <property type="evidence" value="ECO:0007669"/>
    <property type="project" value="InterPro"/>
</dbReference>
<organism evidence="6 7">
    <name type="scientific">Bondarzewia mesenterica</name>
    <dbReference type="NCBI Taxonomy" id="1095465"/>
    <lineage>
        <taxon>Eukaryota</taxon>
        <taxon>Fungi</taxon>
        <taxon>Dikarya</taxon>
        <taxon>Basidiomycota</taxon>
        <taxon>Agaricomycotina</taxon>
        <taxon>Agaricomycetes</taxon>
        <taxon>Russulales</taxon>
        <taxon>Bondarzewiaceae</taxon>
        <taxon>Bondarzewia</taxon>
    </lineage>
</organism>
<comment type="similarity">
    <text evidence="1">Belongs to the peptidase M17 family.</text>
</comment>